<reference evidence="2" key="1">
    <citation type="submission" date="2024-05" db="EMBL/GenBank/DDBJ databases">
        <authorList>
            <person name="Yang L."/>
            <person name="Pan L."/>
        </authorList>
    </citation>
    <scope>NUCLEOTIDE SEQUENCE</scope>
    <source>
        <strain evidence="2">FCG-7</strain>
    </source>
</reference>
<protein>
    <submittedName>
        <fullName evidence="2">Methyltransferase domain-containing protein</fullName>
    </submittedName>
</protein>
<keyword evidence="2" id="KW-0489">Methyltransferase</keyword>
<accession>A0AAU7FDH0</accession>
<dbReference type="Gene3D" id="3.40.50.150">
    <property type="entry name" value="Vaccinia Virus protein VP39"/>
    <property type="match status" value="1"/>
</dbReference>
<dbReference type="GO" id="GO:0008757">
    <property type="term" value="F:S-adenosylmethionine-dependent methyltransferase activity"/>
    <property type="evidence" value="ECO:0007669"/>
    <property type="project" value="InterPro"/>
</dbReference>
<dbReference type="InterPro" id="IPR029063">
    <property type="entry name" value="SAM-dependent_MTases_sf"/>
</dbReference>
<dbReference type="AlphaFoldDB" id="A0AAU7FDH0"/>
<sequence>MTTAVEHFAAWLNTPLGQYLRDNEAGWFDRTTVDIFGYKAVQLELPQLDCLRANRMPWRCIAGQSGGVQLKCMAEALPFAEQSLDLLVLPHTLDFARDPHAVLREAERVMMPEGRVLISGFNPWSLWGLRRLKANDVPWQGHFLALHRLKDWLALLDLQLVRGEFLCYRPPLQRKGWLDKSRFLDSAGDKFWPAGGGIYCLDVVKRVHGMNVIEPDWSMVILPNRSTAAVVEKMRLQAKKDRCK</sequence>
<evidence type="ECO:0000313" key="2">
    <source>
        <dbReference type="EMBL" id="XBM01574.1"/>
    </source>
</evidence>
<dbReference type="InterPro" id="IPR013216">
    <property type="entry name" value="Methyltransf_11"/>
</dbReference>
<dbReference type="EMBL" id="CP157355">
    <property type="protein sequence ID" value="XBM01574.1"/>
    <property type="molecule type" value="Genomic_DNA"/>
</dbReference>
<dbReference type="Pfam" id="PF08241">
    <property type="entry name" value="Methyltransf_11"/>
    <property type="match status" value="1"/>
</dbReference>
<dbReference type="RefSeq" id="WP_348945852.1">
    <property type="nucleotide sequence ID" value="NZ_CP157355.1"/>
</dbReference>
<proteinExistence type="predicted"/>
<evidence type="ECO:0000259" key="1">
    <source>
        <dbReference type="Pfam" id="PF08241"/>
    </source>
</evidence>
<name>A0AAU7FDH0_9NEIS</name>
<dbReference type="KEGG" id="cmav:ABHF33_04655"/>
<dbReference type="SUPFAM" id="SSF53335">
    <property type="entry name" value="S-adenosyl-L-methionine-dependent methyltransferases"/>
    <property type="match status" value="1"/>
</dbReference>
<feature type="domain" description="Methyltransferase type 11" evidence="1">
    <location>
        <begin position="70"/>
        <end position="118"/>
    </location>
</feature>
<organism evidence="2">
    <name type="scientific">Chitinibacter mangrovi</name>
    <dbReference type="NCBI Taxonomy" id="3153927"/>
    <lineage>
        <taxon>Bacteria</taxon>
        <taxon>Pseudomonadati</taxon>
        <taxon>Pseudomonadota</taxon>
        <taxon>Betaproteobacteria</taxon>
        <taxon>Neisseriales</taxon>
        <taxon>Chitinibacteraceae</taxon>
        <taxon>Chitinibacter</taxon>
    </lineage>
</organism>
<keyword evidence="2" id="KW-0808">Transferase</keyword>
<dbReference type="GO" id="GO:0032259">
    <property type="term" value="P:methylation"/>
    <property type="evidence" value="ECO:0007669"/>
    <property type="project" value="UniProtKB-KW"/>
</dbReference>
<gene>
    <name evidence="2" type="ORF">ABHF33_04655</name>
</gene>